<gene>
    <name evidence="1" type="ORF">F5984_03825</name>
</gene>
<evidence type="ECO:0000313" key="2">
    <source>
        <dbReference type="Proteomes" id="UP000488299"/>
    </source>
</evidence>
<dbReference type="AlphaFoldDB" id="A0A7J5U5M3"/>
<dbReference type="Proteomes" id="UP000488299">
    <property type="component" value="Unassembled WGS sequence"/>
</dbReference>
<sequence length="65" mass="7576">MMTQTEFIKTFESFPAKARLAIARKIQARMIDELFEELDAELPDAPLTTDEIQQEITAYRRDQKA</sequence>
<keyword evidence="2" id="KW-1185">Reference proteome</keyword>
<comment type="caution">
    <text evidence="1">The sequence shown here is derived from an EMBL/GenBank/DDBJ whole genome shotgun (WGS) entry which is preliminary data.</text>
</comment>
<dbReference type="EMBL" id="WELI01000001">
    <property type="protein sequence ID" value="KAB7733076.1"/>
    <property type="molecule type" value="Genomic_DNA"/>
</dbReference>
<reference evidence="1 2" key="1">
    <citation type="submission" date="2019-10" db="EMBL/GenBank/DDBJ databases">
        <title>Rudanella paleaurantiibacter sp. nov., isolated from sludge.</title>
        <authorList>
            <person name="Xu S.Q."/>
        </authorList>
    </citation>
    <scope>NUCLEOTIDE SEQUENCE [LARGE SCALE GENOMIC DNA]</scope>
    <source>
        <strain evidence="1 2">HX-22-17</strain>
    </source>
</reference>
<protein>
    <submittedName>
        <fullName evidence="1">Uncharacterized protein</fullName>
    </submittedName>
</protein>
<dbReference type="RefSeq" id="WP_152122909.1">
    <property type="nucleotide sequence ID" value="NZ_WELI01000001.1"/>
</dbReference>
<organism evidence="1 2">
    <name type="scientific">Rudanella paleaurantiibacter</name>
    <dbReference type="NCBI Taxonomy" id="2614655"/>
    <lineage>
        <taxon>Bacteria</taxon>
        <taxon>Pseudomonadati</taxon>
        <taxon>Bacteroidota</taxon>
        <taxon>Cytophagia</taxon>
        <taxon>Cytophagales</taxon>
        <taxon>Cytophagaceae</taxon>
        <taxon>Rudanella</taxon>
    </lineage>
</organism>
<evidence type="ECO:0000313" key="1">
    <source>
        <dbReference type="EMBL" id="KAB7733076.1"/>
    </source>
</evidence>
<proteinExistence type="predicted"/>
<name>A0A7J5U5M3_9BACT</name>
<accession>A0A7J5U5M3</accession>